<feature type="chain" id="PRO_5030597787" evidence="2">
    <location>
        <begin position="18"/>
        <end position="377"/>
    </location>
</feature>
<name>A0A7R8US33_HERIL</name>
<feature type="compositionally biased region" description="Low complexity" evidence="1">
    <location>
        <begin position="32"/>
        <end position="47"/>
    </location>
</feature>
<accession>A0A7R8US33</accession>
<organism evidence="3 4">
    <name type="scientific">Hermetia illucens</name>
    <name type="common">Black soldier fly</name>
    <dbReference type="NCBI Taxonomy" id="343691"/>
    <lineage>
        <taxon>Eukaryota</taxon>
        <taxon>Metazoa</taxon>
        <taxon>Ecdysozoa</taxon>
        <taxon>Arthropoda</taxon>
        <taxon>Hexapoda</taxon>
        <taxon>Insecta</taxon>
        <taxon>Pterygota</taxon>
        <taxon>Neoptera</taxon>
        <taxon>Endopterygota</taxon>
        <taxon>Diptera</taxon>
        <taxon>Brachycera</taxon>
        <taxon>Stratiomyomorpha</taxon>
        <taxon>Stratiomyidae</taxon>
        <taxon>Hermetiinae</taxon>
        <taxon>Hermetia</taxon>
    </lineage>
</organism>
<evidence type="ECO:0000256" key="1">
    <source>
        <dbReference type="SAM" id="MobiDB-lite"/>
    </source>
</evidence>
<sequence length="377" mass="41240">MWKILVVVLSSIILAASLPSDEQPVANANEQSTISTTAASSSISTAANPTQSTTQSLEESPEPSILVTSGSTSTTPSEEDAEKEETSTSKTRITFDQRQEGHYNIRADLENFMIIVVPPNPMAGMGLLDLLAESALKRSNVKKMSKKHHLLSKMGLRKADDSRIGAFLQRAQQRQSVDPPLVRTGEYIEGRTPYSVDISSSESDVGNFNGNSQVGMVPPPPYPMQFHHLAPVDGYSSSPQGKLFEIFSRFGERRFPKAISHHSIDAKELQSNRVQSVTDGRSYNNHQVSLSNDDEEPGPPKNPTETKKYVDLVNAGSLPLADDLELNGGRYQTRSAAAILSPIDRNWELKLIGASEQCGPGRRRNSYGICQFVPDIN</sequence>
<keyword evidence="2" id="KW-0732">Signal</keyword>
<reference evidence="3 4" key="1">
    <citation type="submission" date="2020-11" db="EMBL/GenBank/DDBJ databases">
        <authorList>
            <person name="Wallbank WR R."/>
            <person name="Pardo Diaz C."/>
            <person name="Kozak K."/>
            <person name="Martin S."/>
            <person name="Jiggins C."/>
            <person name="Moest M."/>
            <person name="Warren A I."/>
            <person name="Generalovic N T."/>
            <person name="Byers J.R.P. K."/>
            <person name="Montejo-Kovacevich G."/>
            <person name="Yen C E."/>
        </authorList>
    </citation>
    <scope>NUCLEOTIDE SEQUENCE [LARGE SCALE GENOMIC DNA]</scope>
</reference>
<proteinExistence type="predicted"/>
<feature type="region of interest" description="Disordered" evidence="1">
    <location>
        <begin position="22"/>
        <end position="95"/>
    </location>
</feature>
<evidence type="ECO:0000256" key="2">
    <source>
        <dbReference type="SAM" id="SignalP"/>
    </source>
</evidence>
<dbReference type="InParanoid" id="A0A7R8US33"/>
<evidence type="ECO:0000313" key="3">
    <source>
        <dbReference type="EMBL" id="CAD7086009.1"/>
    </source>
</evidence>
<keyword evidence="4" id="KW-1185">Reference proteome</keyword>
<feature type="region of interest" description="Disordered" evidence="1">
    <location>
        <begin position="270"/>
        <end position="306"/>
    </location>
</feature>
<gene>
    <name evidence="3" type="ORF">HERILL_LOCUS8811</name>
</gene>
<dbReference type="OrthoDB" id="7686329at2759"/>
<evidence type="ECO:0000313" key="4">
    <source>
        <dbReference type="Proteomes" id="UP000594454"/>
    </source>
</evidence>
<dbReference type="Proteomes" id="UP000594454">
    <property type="component" value="Chromosome 3"/>
</dbReference>
<feature type="signal peptide" evidence="2">
    <location>
        <begin position="1"/>
        <end position="17"/>
    </location>
</feature>
<feature type="compositionally biased region" description="Polar residues" evidence="1">
    <location>
        <begin position="48"/>
        <end position="58"/>
    </location>
</feature>
<feature type="compositionally biased region" description="Polar residues" evidence="1">
    <location>
        <begin position="271"/>
        <end position="291"/>
    </location>
</feature>
<dbReference type="AlphaFoldDB" id="A0A7R8US33"/>
<protein>
    <submittedName>
        <fullName evidence="3">Uncharacterized protein</fullName>
    </submittedName>
</protein>
<dbReference type="EMBL" id="LR899011">
    <property type="protein sequence ID" value="CAD7086009.1"/>
    <property type="molecule type" value="Genomic_DNA"/>
</dbReference>